<organism evidence="2 3">
    <name type="scientific">Mycolicibacterium madagascariense</name>
    <dbReference type="NCBI Taxonomy" id="212765"/>
    <lineage>
        <taxon>Bacteria</taxon>
        <taxon>Bacillati</taxon>
        <taxon>Actinomycetota</taxon>
        <taxon>Actinomycetes</taxon>
        <taxon>Mycobacteriales</taxon>
        <taxon>Mycobacteriaceae</taxon>
        <taxon>Mycolicibacterium</taxon>
    </lineage>
</organism>
<proteinExistence type="predicted"/>
<name>A0A7I7XCW4_9MYCO</name>
<evidence type="ECO:0000259" key="1">
    <source>
        <dbReference type="Pfam" id="PF09995"/>
    </source>
</evidence>
<dbReference type="PANTHER" id="PTHR36151:SF3">
    <property type="entry name" value="ER-BOUND OXYGENASE MPAB_MPAB'_RUBBER OXYGENASE CATALYTIC DOMAIN-CONTAINING PROTEIN"/>
    <property type="match status" value="1"/>
</dbReference>
<gene>
    <name evidence="2" type="ORF">MMAD_17610</name>
</gene>
<dbReference type="Pfam" id="PF09995">
    <property type="entry name" value="MPAB_Lcp_cat"/>
    <property type="match status" value="1"/>
</dbReference>
<dbReference type="Proteomes" id="UP000466517">
    <property type="component" value="Chromosome"/>
</dbReference>
<evidence type="ECO:0000313" key="3">
    <source>
        <dbReference type="Proteomes" id="UP000466517"/>
    </source>
</evidence>
<dbReference type="PANTHER" id="PTHR36151">
    <property type="entry name" value="BLR2777 PROTEIN"/>
    <property type="match status" value="1"/>
</dbReference>
<dbReference type="GO" id="GO:0016491">
    <property type="term" value="F:oxidoreductase activity"/>
    <property type="evidence" value="ECO:0007669"/>
    <property type="project" value="InterPro"/>
</dbReference>
<dbReference type="AlphaFoldDB" id="A0A7I7XCW4"/>
<reference evidence="2 3" key="1">
    <citation type="journal article" date="2019" name="Emerg. Microbes Infect.">
        <title>Comprehensive subspecies identification of 175 nontuberculous mycobacteria species based on 7547 genomic profiles.</title>
        <authorList>
            <person name="Matsumoto Y."/>
            <person name="Kinjo T."/>
            <person name="Motooka D."/>
            <person name="Nabeya D."/>
            <person name="Jung N."/>
            <person name="Uechi K."/>
            <person name="Horii T."/>
            <person name="Iida T."/>
            <person name="Fujita J."/>
            <person name="Nakamura S."/>
        </authorList>
    </citation>
    <scope>NUCLEOTIDE SEQUENCE [LARGE SCALE GENOMIC DNA]</scope>
    <source>
        <strain evidence="2 3">JCM 13574</strain>
    </source>
</reference>
<feature type="domain" description="ER-bound oxygenase mpaB/mpaB'/Rubber oxygenase catalytic" evidence="1">
    <location>
        <begin position="38"/>
        <end position="259"/>
    </location>
</feature>
<dbReference type="EMBL" id="AP022610">
    <property type="protein sequence ID" value="BBZ27466.1"/>
    <property type="molecule type" value="Genomic_DNA"/>
</dbReference>
<dbReference type="InterPro" id="IPR018713">
    <property type="entry name" value="MPAB/Lcp_cat_dom"/>
</dbReference>
<accession>A0A7I7XCW4</accession>
<protein>
    <recommendedName>
        <fullName evidence="1">ER-bound oxygenase mpaB/mpaB'/Rubber oxygenase catalytic domain-containing protein</fullName>
    </recommendedName>
</protein>
<keyword evidence="3" id="KW-1185">Reference proteome</keyword>
<dbReference type="KEGG" id="mmag:MMAD_17610"/>
<sequence length="366" mass="40689">MFFVYGRAMSKAIRTSLRTPDVTPHQDYGFFGPDSVTWRVWSYPSSLTVGFQRAVVVEELDPNLVAAVDETHDIYRRPRTRYDRTVRYFAMVAFGGSRQTATAADVLVKIHSKAIGTEPYGGGRYDANDPDSQLWIHLTAWHSILYCYEKYGPGPLSADDEARYWQECAVAAEFQTCSPQDVPRTREGVRHYFERMRPQLAASEIAVEAMNHLLNAKVMMPPLPKAARPVARIAAEVLRAGTIATMPHWMRQMSGIAQPRIVDVLVRPVLWTAFHLAKLSPRGQVLLLGLLSPSTVPIAAPILLGVPPVSPEILTPADARSRYGFDAPAVAHQDLRARQAARVFGERIAPSDEGLIESEPILGSMR</sequence>
<evidence type="ECO:0000313" key="2">
    <source>
        <dbReference type="EMBL" id="BBZ27466.1"/>
    </source>
</evidence>